<evidence type="ECO:0000256" key="2">
    <source>
        <dbReference type="ARBA" id="ARBA00022837"/>
    </source>
</evidence>
<accession>W8C9B4</accession>
<organism evidence="9">
    <name type="scientific">Ceratitis capitata</name>
    <name type="common">Mediterranean fruit fly</name>
    <name type="synonym">Tephritis capitata</name>
    <dbReference type="NCBI Taxonomy" id="7213"/>
    <lineage>
        <taxon>Eukaryota</taxon>
        <taxon>Metazoa</taxon>
        <taxon>Ecdysozoa</taxon>
        <taxon>Arthropoda</taxon>
        <taxon>Hexapoda</taxon>
        <taxon>Insecta</taxon>
        <taxon>Pterygota</taxon>
        <taxon>Neoptera</taxon>
        <taxon>Endopterygota</taxon>
        <taxon>Diptera</taxon>
        <taxon>Brachycera</taxon>
        <taxon>Muscomorpha</taxon>
        <taxon>Tephritoidea</taxon>
        <taxon>Tephritidae</taxon>
        <taxon>Ceratitis</taxon>
        <taxon>Ceratitis</taxon>
    </lineage>
</organism>
<feature type="domain" description="Peptidase S1" evidence="8">
    <location>
        <begin position="147"/>
        <end position="400"/>
    </location>
</feature>
<dbReference type="SUPFAM" id="SSF50494">
    <property type="entry name" value="Trypsin-like serine proteases"/>
    <property type="match status" value="1"/>
</dbReference>
<keyword evidence="2" id="KW-0106">Calcium</keyword>
<keyword evidence="9" id="KW-0378">Hydrolase</keyword>
<dbReference type="PROSITE" id="PS50240">
    <property type="entry name" value="TRYPSIN_DOM"/>
    <property type="match status" value="1"/>
</dbReference>
<dbReference type="InterPro" id="IPR018114">
    <property type="entry name" value="TRYPSIN_HIS"/>
</dbReference>
<dbReference type="InterPro" id="IPR001254">
    <property type="entry name" value="Trypsin_dom"/>
</dbReference>
<dbReference type="InterPro" id="IPR051487">
    <property type="entry name" value="Ser/Thr_Proteases_Immune/Dev"/>
</dbReference>
<evidence type="ECO:0000256" key="1">
    <source>
        <dbReference type="ARBA" id="ARBA00022729"/>
    </source>
</evidence>
<protein>
    <submittedName>
        <fullName evidence="9">Chymotrypsin-like protease CTRL-1</fullName>
    </submittedName>
</protein>
<feature type="signal peptide" evidence="7">
    <location>
        <begin position="1"/>
        <end position="25"/>
    </location>
</feature>
<dbReference type="Gene3D" id="2.40.10.10">
    <property type="entry name" value="Trypsin-like serine proteases"/>
    <property type="match status" value="2"/>
</dbReference>
<dbReference type="OrthoDB" id="8023526at2759"/>
<comment type="similarity">
    <text evidence="6">Belongs to the peptidase S1 family. CLIP subfamily.</text>
</comment>
<evidence type="ECO:0000256" key="5">
    <source>
        <dbReference type="ARBA" id="ARBA00023180"/>
    </source>
</evidence>
<evidence type="ECO:0000259" key="8">
    <source>
        <dbReference type="PROSITE" id="PS50240"/>
    </source>
</evidence>
<sequence length="403" mass="46267">MAGLRIVKFTWLAIIFYHNLNLISANYVCKEKDYIGYCQNFGSCETLKDRSLTWEMLDNKDCRKSGLIGMIICCPRMKYVRRPSRITTTSTTTKKYNFWPHSYEYKPPNNSPTHDDRNHNAFHQKDFHPYGLSLLNQNCGKVNDVRVAHAVNAVLGEFPWMAILLDARMEPLCGGSVITERFVLTAAHCITDHLHLVRLGEHRRSTKEDCFGGICQRYLDFGIDPLQRPVVHPEFETKNHRKDIALIKLNTTINFVSYPHIQPICLSIKSIEHQLTPGDDLVLAGWGLKENDRPVDTLQKGMLKLETLDRCKQVYPRFTIDNSKLCIRASAWNSVSCRGDSGGPLFRKAKYQRFGYIRYHYIQVGLVSLGYGRKCGDLTTEPFMYENVTDSSVWLTHALYNAS</sequence>
<dbReference type="EMBL" id="GAMC01006791">
    <property type="protein sequence ID" value="JAB99764.1"/>
    <property type="molecule type" value="mRNA"/>
</dbReference>
<gene>
    <name evidence="9" type="primary">CTRL</name>
</gene>
<dbReference type="CDD" id="cd00190">
    <property type="entry name" value="Tryp_SPc"/>
    <property type="match status" value="1"/>
</dbReference>
<dbReference type="PANTHER" id="PTHR24256">
    <property type="entry name" value="TRYPTASE-RELATED"/>
    <property type="match status" value="1"/>
</dbReference>
<keyword evidence="4" id="KW-1015">Disulfide bond</keyword>
<reference evidence="9" key="1">
    <citation type="submission" date="2013-07" db="EMBL/GenBank/DDBJ databases">
        <authorList>
            <person name="Geib S."/>
        </authorList>
    </citation>
    <scope>NUCLEOTIDE SEQUENCE</scope>
</reference>
<dbReference type="InterPro" id="IPR001314">
    <property type="entry name" value="Peptidase_S1A"/>
</dbReference>
<keyword evidence="9" id="KW-0645">Protease</keyword>
<evidence type="ECO:0000256" key="6">
    <source>
        <dbReference type="ARBA" id="ARBA00024195"/>
    </source>
</evidence>
<dbReference type="AlphaFoldDB" id="W8C9B4"/>
<name>W8C9B4_CERCA</name>
<evidence type="ECO:0000313" key="9">
    <source>
        <dbReference type="EMBL" id="JAB99764.1"/>
    </source>
</evidence>
<evidence type="ECO:0000256" key="4">
    <source>
        <dbReference type="ARBA" id="ARBA00023157"/>
    </source>
</evidence>
<dbReference type="InterPro" id="IPR043504">
    <property type="entry name" value="Peptidase_S1_PA_chymotrypsin"/>
</dbReference>
<keyword evidence="3" id="KW-0865">Zymogen</keyword>
<reference evidence="9" key="2">
    <citation type="journal article" date="2014" name="BMC Genomics">
        <title>A genomic perspective to assessing quality of mass-reared SIT flies used in Mediterranean fruit fly (Ceratitis capitata) eradication in California.</title>
        <authorList>
            <person name="Calla B."/>
            <person name="Hall B."/>
            <person name="Hou S."/>
            <person name="Geib S.M."/>
        </authorList>
    </citation>
    <scope>NUCLEOTIDE SEQUENCE</scope>
</reference>
<dbReference type="FunFam" id="2.40.10.10:FF:000028">
    <property type="entry name" value="Serine protease easter"/>
    <property type="match status" value="1"/>
</dbReference>
<evidence type="ECO:0000256" key="7">
    <source>
        <dbReference type="SAM" id="SignalP"/>
    </source>
</evidence>
<proteinExistence type="evidence at transcript level"/>
<dbReference type="GO" id="GO:0006508">
    <property type="term" value="P:proteolysis"/>
    <property type="evidence" value="ECO:0007669"/>
    <property type="project" value="UniProtKB-KW"/>
</dbReference>
<keyword evidence="5" id="KW-0325">Glycoprotein</keyword>
<dbReference type="InterPro" id="IPR009003">
    <property type="entry name" value="Peptidase_S1_PA"/>
</dbReference>
<dbReference type="GO" id="GO:0004252">
    <property type="term" value="F:serine-type endopeptidase activity"/>
    <property type="evidence" value="ECO:0007669"/>
    <property type="project" value="InterPro"/>
</dbReference>
<feature type="chain" id="PRO_5004906903" evidence="7">
    <location>
        <begin position="26"/>
        <end position="403"/>
    </location>
</feature>
<dbReference type="SMART" id="SM00020">
    <property type="entry name" value="Tryp_SPc"/>
    <property type="match status" value="1"/>
</dbReference>
<evidence type="ECO:0000256" key="3">
    <source>
        <dbReference type="ARBA" id="ARBA00023145"/>
    </source>
</evidence>
<keyword evidence="1 7" id="KW-0732">Signal</keyword>
<dbReference type="PRINTS" id="PR00722">
    <property type="entry name" value="CHYMOTRYPSIN"/>
</dbReference>
<dbReference type="PROSITE" id="PS00134">
    <property type="entry name" value="TRYPSIN_HIS"/>
    <property type="match status" value="1"/>
</dbReference>
<dbReference type="Pfam" id="PF00089">
    <property type="entry name" value="Trypsin"/>
    <property type="match status" value="1"/>
</dbReference>